<dbReference type="EMBL" id="LR797061">
    <property type="protein sequence ID" value="CAB4184910.1"/>
    <property type="molecule type" value="Genomic_DNA"/>
</dbReference>
<name>A0A6J5QJV3_9CAUD</name>
<gene>
    <name evidence="1" type="ORF">UFOVP1122_46</name>
</gene>
<accession>A0A6J5QJV3</accession>
<proteinExistence type="predicted"/>
<organism evidence="1">
    <name type="scientific">uncultured Caudovirales phage</name>
    <dbReference type="NCBI Taxonomy" id="2100421"/>
    <lineage>
        <taxon>Viruses</taxon>
        <taxon>Duplodnaviria</taxon>
        <taxon>Heunggongvirae</taxon>
        <taxon>Uroviricota</taxon>
        <taxon>Caudoviricetes</taxon>
        <taxon>Peduoviridae</taxon>
        <taxon>Maltschvirus</taxon>
        <taxon>Maltschvirus maltsch</taxon>
    </lineage>
</organism>
<evidence type="ECO:0000313" key="1">
    <source>
        <dbReference type="EMBL" id="CAB4184910.1"/>
    </source>
</evidence>
<reference evidence="1" key="1">
    <citation type="submission" date="2020-05" db="EMBL/GenBank/DDBJ databases">
        <authorList>
            <person name="Chiriac C."/>
            <person name="Salcher M."/>
            <person name="Ghai R."/>
            <person name="Kavagutti S V."/>
        </authorList>
    </citation>
    <scope>NUCLEOTIDE SEQUENCE</scope>
</reference>
<sequence length="448" mass="46683">MALIEFTFGAGAKTGVELGSLSISQSYGSRDSASFTIYSQDNSYSPAAGDDLGIFVDGTRIFGGKVLSVTRTIQQGTTRRANSIQASGYELILDSRLINVASVEYVGQKLNDILRDLVNTYAAGEGIDLTSIPAAGGPTVTRAEFKDGDRVSDCVSGACDLASRKWVIDADKKLKTIDVTSGSSLYTIGTSSANVLANTLEVTESLEDYANRITLRLPNATTDLQTEPFVGDGTTKQWTLVYPVASVPTLDVNGTSKTVGIDGVDTGKDFYWNAGSAVITQDSGASALTVSETLTVAYTGVQALTVTVDDTAQQTARAAIELTSGIYHSVRELTAVASAANATQLANALLTAAARPSLRAEWTNAGAGAEVVGSRVTINRLGLSSVVFAVKEIRWATISNEIRKTMVAFSGSVTRDGFEAFSSFSGGGGGSATGIAISGGVSLVQIEY</sequence>
<protein>
    <submittedName>
        <fullName evidence="1">Uncharacterized protein</fullName>
    </submittedName>
</protein>